<dbReference type="GO" id="GO:0001515">
    <property type="term" value="F:opioid peptide activity"/>
    <property type="evidence" value="ECO:0007669"/>
    <property type="project" value="UniProtKB-KW"/>
</dbReference>
<dbReference type="GO" id="GO:0007600">
    <property type="term" value="P:sensory perception"/>
    <property type="evidence" value="ECO:0007669"/>
    <property type="project" value="TreeGrafter"/>
</dbReference>
<name>A0A8C3IBG4_CHRPI</name>
<dbReference type="Ensembl" id="ENSCPBT00000037279.1">
    <property type="protein sequence ID" value="ENSCPBP00000031683.1"/>
    <property type="gene ID" value="ENSCPBG00000022245.1"/>
</dbReference>
<dbReference type="GO" id="GO:0005886">
    <property type="term" value="C:plasma membrane"/>
    <property type="evidence" value="ECO:0007669"/>
    <property type="project" value="TreeGrafter"/>
</dbReference>
<dbReference type="PRINTS" id="PR01028">
    <property type="entry name" value="OPIOIDPRCRSR"/>
</dbReference>
<accession>A0A8C3IBG4</accession>
<dbReference type="GO" id="GO:0043025">
    <property type="term" value="C:neuronal cell body"/>
    <property type="evidence" value="ECO:0007669"/>
    <property type="project" value="TreeGrafter"/>
</dbReference>
<proteinExistence type="inferred from homology"/>
<reference evidence="6" key="1">
    <citation type="submission" date="2025-08" db="UniProtKB">
        <authorList>
            <consortium name="Ensembl"/>
        </authorList>
    </citation>
    <scope>IDENTIFICATION</scope>
</reference>
<keyword evidence="4" id="KW-1015">Disulfide bond</keyword>
<dbReference type="PANTHER" id="PTHR11438:SF2">
    <property type="entry name" value="PREPRONOCICEPTIN"/>
    <property type="match status" value="1"/>
</dbReference>
<evidence type="ECO:0000256" key="1">
    <source>
        <dbReference type="ARBA" id="ARBA00004613"/>
    </source>
</evidence>
<evidence type="ECO:0000256" key="4">
    <source>
        <dbReference type="ARBA" id="ARBA00023157"/>
    </source>
</evidence>
<organism evidence="6 7">
    <name type="scientific">Chrysemys picta bellii</name>
    <name type="common">Western painted turtle</name>
    <name type="synonym">Emys bellii</name>
    <dbReference type="NCBI Taxonomy" id="8478"/>
    <lineage>
        <taxon>Eukaryota</taxon>
        <taxon>Metazoa</taxon>
        <taxon>Chordata</taxon>
        <taxon>Craniata</taxon>
        <taxon>Vertebrata</taxon>
        <taxon>Euteleostomi</taxon>
        <taxon>Archelosauria</taxon>
        <taxon>Testudinata</taxon>
        <taxon>Testudines</taxon>
        <taxon>Cryptodira</taxon>
        <taxon>Durocryptodira</taxon>
        <taxon>Testudinoidea</taxon>
        <taxon>Emydidae</taxon>
        <taxon>Chrysemys</taxon>
    </lineage>
</organism>
<gene>
    <name evidence="6" type="primary">PNOC</name>
</gene>
<evidence type="ECO:0000256" key="5">
    <source>
        <dbReference type="RuleBase" id="RU004400"/>
    </source>
</evidence>
<dbReference type="PRINTS" id="PR01031">
    <property type="entry name" value="ORPHNNPRCRSR"/>
</dbReference>
<dbReference type="PROSITE" id="PS01252">
    <property type="entry name" value="OPIOIDS_PRECURSOR"/>
    <property type="match status" value="1"/>
</dbReference>
<dbReference type="GO" id="GO:0007218">
    <property type="term" value="P:neuropeptide signaling pathway"/>
    <property type="evidence" value="ECO:0007669"/>
    <property type="project" value="UniProtKB-KW"/>
</dbReference>
<protein>
    <submittedName>
        <fullName evidence="6">Prepronociceptin</fullName>
    </submittedName>
</protein>
<evidence type="ECO:0000256" key="3">
    <source>
        <dbReference type="ARBA" id="ARBA00022525"/>
    </source>
</evidence>
<dbReference type="GO" id="GO:0031628">
    <property type="term" value="F:opioid receptor binding"/>
    <property type="evidence" value="ECO:0007669"/>
    <property type="project" value="TreeGrafter"/>
</dbReference>
<dbReference type="PANTHER" id="PTHR11438">
    <property type="entry name" value="PROENKEPHALIN"/>
    <property type="match status" value="1"/>
</dbReference>
<dbReference type="GO" id="GO:0043679">
    <property type="term" value="C:axon terminus"/>
    <property type="evidence" value="ECO:0007669"/>
    <property type="project" value="TreeGrafter"/>
</dbReference>
<reference evidence="6" key="2">
    <citation type="submission" date="2025-09" db="UniProtKB">
        <authorList>
            <consortium name="Ensembl"/>
        </authorList>
    </citation>
    <scope>IDENTIFICATION</scope>
</reference>
<dbReference type="OMA" id="KIPLWCL"/>
<keyword evidence="3" id="KW-0964">Secreted</keyword>
<dbReference type="Proteomes" id="UP000694380">
    <property type="component" value="Unplaced"/>
</dbReference>
<keyword evidence="5" id="KW-0527">Neuropeptide</keyword>
<evidence type="ECO:0000313" key="7">
    <source>
        <dbReference type="Proteomes" id="UP000694380"/>
    </source>
</evidence>
<dbReference type="AlphaFoldDB" id="A0A8C3IBG4"/>
<dbReference type="InterPro" id="IPR002367">
    <property type="entry name" value="Nociceptin"/>
</dbReference>
<keyword evidence="5" id="KW-0555">Opioid peptide</keyword>
<keyword evidence="5" id="KW-0165">Cleavage on pair of basic residues</keyword>
<sequence length="274" mass="30978">MCVCVCMYTVYIYTHHCDRDTVEESHIRGSLATDNTPSGLATATMGALLWDLLLLCLFAHVLGDCQRDCLSCNRHLYNQQDNFNVLVCIMECEGKAFSSTTWELCTKVAGKSSIQVSADSLEEDSYQPLEMDDSGLFRGSRKHFDDLTKVVDLSKVEGEKRVSKVSSLIRQREVDEGVSNGSETPLGDFQEQPKDISKRLGGFLKGKYSYRQVLEPTVQGVQKRYGGFIGVRKSARKWNNQKRFSEFLKQYLGMSPRSSEYDSLTNDLNEQNEI</sequence>
<comment type="subcellular location">
    <subcellularLocation>
        <location evidence="1 5">Secreted</location>
    </subcellularLocation>
</comment>
<dbReference type="InterPro" id="IPR006024">
    <property type="entry name" value="Opioid_neupept"/>
</dbReference>
<dbReference type="GO" id="GO:0005576">
    <property type="term" value="C:extracellular region"/>
    <property type="evidence" value="ECO:0007669"/>
    <property type="project" value="UniProtKB-SubCell"/>
</dbReference>
<dbReference type="GO" id="GO:0007268">
    <property type="term" value="P:chemical synaptic transmission"/>
    <property type="evidence" value="ECO:0007669"/>
    <property type="project" value="InterPro"/>
</dbReference>
<comment type="similarity">
    <text evidence="2 5">Belongs to the opioid neuropeptide precursor family.</text>
</comment>
<dbReference type="GO" id="GO:0030425">
    <property type="term" value="C:dendrite"/>
    <property type="evidence" value="ECO:0007669"/>
    <property type="project" value="TreeGrafter"/>
</dbReference>
<evidence type="ECO:0000256" key="2">
    <source>
        <dbReference type="ARBA" id="ARBA00008543"/>
    </source>
</evidence>
<dbReference type="GeneTree" id="ENSGT00950000183149"/>
<evidence type="ECO:0000313" key="6">
    <source>
        <dbReference type="Ensembl" id="ENSCPBP00000031683.1"/>
    </source>
</evidence>
<keyword evidence="7" id="KW-1185">Reference proteome</keyword>
<dbReference type="Pfam" id="PF01160">
    <property type="entry name" value="Opiods_neuropep"/>
    <property type="match status" value="1"/>
</dbReference>